<dbReference type="SUPFAM" id="SSF55008">
    <property type="entry name" value="HMA, heavy metal-associated domain"/>
    <property type="match status" value="1"/>
</dbReference>
<dbReference type="Pfam" id="PF12156">
    <property type="entry name" value="ATPase-cat_bd"/>
    <property type="match status" value="1"/>
</dbReference>
<gene>
    <name evidence="2" type="ORF">CCAN12_700015</name>
</gene>
<evidence type="ECO:0000259" key="1">
    <source>
        <dbReference type="Pfam" id="PF12156"/>
    </source>
</evidence>
<dbReference type="EMBL" id="CDOE01000068">
    <property type="protein sequence ID" value="CEN37354.1"/>
    <property type="molecule type" value="Genomic_DNA"/>
</dbReference>
<proteinExistence type="predicted"/>
<reference evidence="2 3" key="1">
    <citation type="submission" date="2015-01" db="EMBL/GenBank/DDBJ databases">
        <authorList>
            <person name="Xiang T."/>
            <person name="Song Y."/>
            <person name="Huang L."/>
            <person name="Wang B."/>
            <person name="Wu P."/>
        </authorList>
    </citation>
    <scope>NUCLEOTIDE SEQUENCE [LARGE SCALE GENOMIC DNA]</scope>
    <source>
        <strain evidence="2 3">Cc12</strain>
    </source>
</reference>
<dbReference type="Proteomes" id="UP000044026">
    <property type="component" value="Unassembled WGS sequence"/>
</dbReference>
<dbReference type="InterPro" id="IPR021993">
    <property type="entry name" value="ATPase-cat-bd"/>
</dbReference>
<feature type="domain" description="Putative metal-binding" evidence="1">
    <location>
        <begin position="5"/>
        <end position="76"/>
    </location>
</feature>
<name>A0A0B7HFC5_9FLAO</name>
<dbReference type="GO" id="GO:0046872">
    <property type="term" value="F:metal ion binding"/>
    <property type="evidence" value="ECO:0007669"/>
    <property type="project" value="InterPro"/>
</dbReference>
<evidence type="ECO:0000313" key="3">
    <source>
        <dbReference type="Proteomes" id="UP000044026"/>
    </source>
</evidence>
<dbReference type="InterPro" id="IPR036163">
    <property type="entry name" value="HMA_dom_sf"/>
</dbReference>
<sequence>MQNICYHCGGECEEQTLTADDKLFCCLGCKTVYEILTENNLESYYNIEKNPGARPETSFEKYQFLDNQKIVEKLLDFNDDNIQVVTLFIPHIHCSSCIWVLENLQKLHTAVNASLVNFPKKTVRITYNATQNFPKRISPFALAYWLFALH</sequence>
<accession>A0A0B7HFC5</accession>
<dbReference type="AlphaFoldDB" id="A0A0B7HFC5"/>
<organism evidence="2 3">
    <name type="scientific">Capnocytophaga canimorsus</name>
    <dbReference type="NCBI Taxonomy" id="28188"/>
    <lineage>
        <taxon>Bacteria</taxon>
        <taxon>Pseudomonadati</taxon>
        <taxon>Bacteroidota</taxon>
        <taxon>Flavobacteriia</taxon>
        <taxon>Flavobacteriales</taxon>
        <taxon>Flavobacteriaceae</taxon>
        <taxon>Capnocytophaga</taxon>
    </lineage>
</organism>
<protein>
    <recommendedName>
        <fullName evidence="1">Putative metal-binding domain-containing protein</fullName>
    </recommendedName>
</protein>
<evidence type="ECO:0000313" key="2">
    <source>
        <dbReference type="EMBL" id="CEN37354.1"/>
    </source>
</evidence>